<feature type="compositionally biased region" description="Pro residues" evidence="1">
    <location>
        <begin position="110"/>
        <end position="124"/>
    </location>
</feature>
<feature type="region of interest" description="Disordered" evidence="1">
    <location>
        <begin position="208"/>
        <end position="234"/>
    </location>
</feature>
<gene>
    <name evidence="2" type="ORF">PHAMO_40134</name>
</gene>
<dbReference type="Proteomes" id="UP000004169">
    <property type="component" value="Unassembled WGS sequence"/>
</dbReference>
<evidence type="ECO:0008006" key="4">
    <source>
        <dbReference type="Google" id="ProtNLM"/>
    </source>
</evidence>
<dbReference type="Pfam" id="PF09849">
    <property type="entry name" value="DUF2076"/>
    <property type="match status" value="1"/>
</dbReference>
<dbReference type="eggNOG" id="COG3416">
    <property type="taxonomic scope" value="Bacteria"/>
</dbReference>
<sequence length="234" mass="23486">MTMTPQERSLIQSVFDRLARLAGSPKDSEAEALILASIRQIPDAPYQLVQAVVVQEQALNEADARIAELQRQLAEAQAQARTAQPAQQPASGGLFSGINPWGRSRVPQTPAAPAPGYAPAPPPGFGGGQPAYPQPPQSSPWGGGAPSAGGSFLRTAAGTAVGVAGGVMLAQGLSSMFGGSHAAAAAAPNVPPAADPAAAAPVSYDTQVADTGGYDAGGDYTADGFDGGFDDSSY</sequence>
<feature type="compositionally biased region" description="Low complexity" evidence="1">
    <location>
        <begin position="78"/>
        <end position="90"/>
    </location>
</feature>
<dbReference type="AlphaFoldDB" id="H8FW35"/>
<evidence type="ECO:0000313" key="2">
    <source>
        <dbReference type="EMBL" id="CCG42573.1"/>
    </source>
</evidence>
<feature type="compositionally biased region" description="Low complexity" evidence="1">
    <location>
        <begin position="210"/>
        <end position="224"/>
    </location>
</feature>
<name>H8FW35_MAGML</name>
<evidence type="ECO:0000256" key="1">
    <source>
        <dbReference type="SAM" id="MobiDB-lite"/>
    </source>
</evidence>
<dbReference type="STRING" id="1150626.PHAMO_40134"/>
<feature type="region of interest" description="Disordered" evidence="1">
    <location>
        <begin position="78"/>
        <end position="147"/>
    </location>
</feature>
<dbReference type="EMBL" id="CAHP01000034">
    <property type="protein sequence ID" value="CCG42573.1"/>
    <property type="molecule type" value="Genomic_DNA"/>
</dbReference>
<organism evidence="2 3">
    <name type="scientific">Magnetospirillum molischianum DSM 120</name>
    <dbReference type="NCBI Taxonomy" id="1150626"/>
    <lineage>
        <taxon>Bacteria</taxon>
        <taxon>Pseudomonadati</taxon>
        <taxon>Pseudomonadota</taxon>
        <taxon>Alphaproteobacteria</taxon>
        <taxon>Rhodospirillales</taxon>
        <taxon>Rhodospirillaceae</taxon>
        <taxon>Magnetospirillum</taxon>
    </lineage>
</organism>
<evidence type="ECO:0000313" key="3">
    <source>
        <dbReference type="Proteomes" id="UP000004169"/>
    </source>
</evidence>
<proteinExistence type="predicted"/>
<protein>
    <recommendedName>
        <fullName evidence="4">Periplasmic ligand-binding sensor protein</fullName>
    </recommendedName>
</protein>
<accession>H8FW35</accession>
<reference evidence="2 3" key="1">
    <citation type="journal article" date="2012" name="J. Bacteriol.">
        <title>Draft Genome Sequence of the Purple Photosynthetic Bacterium Phaeospirillum molischianum DSM120, a Particularly Versatile Bacterium.</title>
        <authorList>
            <person name="Duquesne K."/>
            <person name="Prima V."/>
            <person name="Ji B."/>
            <person name="Rouy Z."/>
            <person name="Medigue C."/>
            <person name="Talla E."/>
            <person name="Sturgis J.N."/>
        </authorList>
    </citation>
    <scope>NUCLEOTIDE SEQUENCE [LARGE SCALE GENOMIC DNA]</scope>
    <source>
        <strain evidence="3">DSM120</strain>
    </source>
</reference>
<dbReference type="InterPro" id="IPR018648">
    <property type="entry name" value="DUF2076"/>
</dbReference>
<keyword evidence="3" id="KW-1185">Reference proteome</keyword>
<comment type="caution">
    <text evidence="2">The sequence shown here is derived from an EMBL/GenBank/DDBJ whole genome shotgun (WGS) entry which is preliminary data.</text>
</comment>